<evidence type="ECO:0000259" key="5">
    <source>
        <dbReference type="Pfam" id="PF01212"/>
    </source>
</evidence>
<evidence type="ECO:0000313" key="8">
    <source>
        <dbReference type="Proteomes" id="UP000298763"/>
    </source>
</evidence>
<gene>
    <name evidence="7" type="ORF">FCL38_05350</name>
    <name evidence="6" type="ORF">FHS02_000675</name>
</gene>
<protein>
    <submittedName>
        <fullName evidence="6">Threonine aldolase</fullName>
    </submittedName>
</protein>
<dbReference type="GO" id="GO:0006545">
    <property type="term" value="P:glycine biosynthetic process"/>
    <property type="evidence" value="ECO:0007669"/>
    <property type="project" value="TreeGrafter"/>
</dbReference>
<organism evidence="6 9">
    <name type="scientific">Pseudoduganella umbonata</name>
    <dbReference type="NCBI Taxonomy" id="864828"/>
    <lineage>
        <taxon>Bacteria</taxon>
        <taxon>Pseudomonadati</taxon>
        <taxon>Pseudomonadota</taxon>
        <taxon>Betaproteobacteria</taxon>
        <taxon>Burkholderiales</taxon>
        <taxon>Oxalobacteraceae</taxon>
        <taxon>Telluria group</taxon>
        <taxon>Pseudoduganella</taxon>
    </lineage>
</organism>
<evidence type="ECO:0000256" key="4">
    <source>
        <dbReference type="ARBA" id="ARBA00022898"/>
    </source>
</evidence>
<keyword evidence="8" id="KW-1185">Reference proteome</keyword>
<dbReference type="PANTHER" id="PTHR48097:SF9">
    <property type="entry name" value="L-THREONINE ALDOLASE"/>
    <property type="match status" value="1"/>
</dbReference>
<dbReference type="InterPro" id="IPR015421">
    <property type="entry name" value="PyrdxlP-dep_Trfase_major"/>
</dbReference>
<dbReference type="GO" id="GO:0008732">
    <property type="term" value="F:L-allo-threonine aldolase activity"/>
    <property type="evidence" value="ECO:0007669"/>
    <property type="project" value="TreeGrafter"/>
</dbReference>
<comment type="similarity">
    <text evidence="2">Belongs to the threonine aldolase family.</text>
</comment>
<dbReference type="PANTHER" id="PTHR48097">
    <property type="entry name" value="L-THREONINE ALDOLASE-RELATED"/>
    <property type="match status" value="1"/>
</dbReference>
<reference evidence="7 8" key="1">
    <citation type="submission" date="2019-05" db="EMBL/GenBank/DDBJ databases">
        <title>Draft Genome Sequences of Six Type Strains of the Genus Massilia.</title>
        <authorList>
            <person name="Miess H."/>
            <person name="Frediansyhah A."/>
            <person name="Gross H."/>
        </authorList>
    </citation>
    <scope>NUCLEOTIDE SEQUENCE [LARGE SCALE GENOMIC DNA]</scope>
    <source>
        <strain evidence="7 8">DSMZ 26121</strain>
    </source>
</reference>
<dbReference type="EMBL" id="JACHXS010000001">
    <property type="protein sequence ID" value="MBB3219888.1"/>
    <property type="molecule type" value="Genomic_DNA"/>
</dbReference>
<sequence>MNNPVQAATDPVVDESALRQQCGTVLPGHRQQTPAQAFAAMAAWCEENGIAHDVYGDGELIGALERKVAALLGKEAAVFCITGTMAQATALRLACADRGSRLVALHTTAHILKHERGNHQLLDHFHALQVGSPHRPFTVDDLAAIPDHLGAVSMELPAREIGGMSPAWEELAAIKAWCAERGTHLHMDGARLWEAAAAFGKSPAEIAAGFDSVYVSLYKGIGGLGGALLAGSAGFVARAQEWYRRQGGSIIHRTPYVVAAAMQIDARLAAMPALYRRTQWLYEALRGYPLLRVNPARPHANIFHLHLPVERDRAIAIRNDIAREHRIWLHNAAHHAQLEGSSYTEWYVGDQLLDLPDDQVHAALAIWHAALKEATQ</sequence>
<dbReference type="InterPro" id="IPR001597">
    <property type="entry name" value="ArAA_b-elim_lyase/Thr_aldolase"/>
</dbReference>
<dbReference type="Proteomes" id="UP000298763">
    <property type="component" value="Chromosome"/>
</dbReference>
<dbReference type="RefSeq" id="WP_137312798.1">
    <property type="nucleotide sequence ID" value="NZ_CP040017.1"/>
</dbReference>
<dbReference type="SUPFAM" id="SSF53383">
    <property type="entry name" value="PLP-dependent transferases"/>
    <property type="match status" value="1"/>
</dbReference>
<name>A0A4P8HNB4_9BURK</name>
<dbReference type="OrthoDB" id="9774495at2"/>
<feature type="domain" description="Aromatic amino acid beta-eliminating lyase/threonine aldolase" evidence="5">
    <location>
        <begin position="39"/>
        <end position="305"/>
    </location>
</feature>
<dbReference type="Gene3D" id="3.40.640.10">
    <property type="entry name" value="Type I PLP-dependent aspartate aminotransferase-like (Major domain)"/>
    <property type="match status" value="1"/>
</dbReference>
<keyword evidence="4" id="KW-0663">Pyridoxal phosphate</keyword>
<dbReference type="AlphaFoldDB" id="A0A4P8HNB4"/>
<dbReference type="Pfam" id="PF01212">
    <property type="entry name" value="Beta_elim_lyase"/>
    <property type="match status" value="1"/>
</dbReference>
<dbReference type="InterPro" id="IPR015424">
    <property type="entry name" value="PyrdxlP-dep_Trfase"/>
</dbReference>
<dbReference type="Gene3D" id="3.90.1150.10">
    <property type="entry name" value="Aspartate Aminotransferase, domain 1"/>
    <property type="match status" value="1"/>
</dbReference>
<dbReference type="Proteomes" id="UP000584325">
    <property type="component" value="Unassembled WGS sequence"/>
</dbReference>
<proteinExistence type="inferred from homology"/>
<evidence type="ECO:0000313" key="9">
    <source>
        <dbReference type="Proteomes" id="UP000584325"/>
    </source>
</evidence>
<dbReference type="GO" id="GO:0005829">
    <property type="term" value="C:cytosol"/>
    <property type="evidence" value="ECO:0007669"/>
    <property type="project" value="TreeGrafter"/>
</dbReference>
<evidence type="ECO:0000313" key="6">
    <source>
        <dbReference type="EMBL" id="MBB3219888.1"/>
    </source>
</evidence>
<evidence type="ECO:0000256" key="2">
    <source>
        <dbReference type="ARBA" id="ARBA00006966"/>
    </source>
</evidence>
<dbReference type="InterPro" id="IPR015422">
    <property type="entry name" value="PyrdxlP-dep_Trfase_small"/>
</dbReference>
<accession>A0A4P8HNB4</accession>
<comment type="cofactor">
    <cofactor evidence="1">
        <name>pyridoxal 5'-phosphate</name>
        <dbReference type="ChEBI" id="CHEBI:597326"/>
    </cofactor>
</comment>
<comment type="subunit">
    <text evidence="3">Homotetramer.</text>
</comment>
<dbReference type="EMBL" id="CP040017">
    <property type="protein sequence ID" value="QCP09912.1"/>
    <property type="molecule type" value="Genomic_DNA"/>
</dbReference>
<evidence type="ECO:0000256" key="3">
    <source>
        <dbReference type="ARBA" id="ARBA00011881"/>
    </source>
</evidence>
<reference evidence="6 9" key="2">
    <citation type="submission" date="2020-08" db="EMBL/GenBank/DDBJ databases">
        <title>Genomic Encyclopedia of Type Strains, Phase III (KMG-III): the genomes of soil and plant-associated and newly described type strains.</title>
        <authorList>
            <person name="Whitman W."/>
        </authorList>
    </citation>
    <scope>NUCLEOTIDE SEQUENCE [LARGE SCALE GENOMIC DNA]</scope>
    <source>
        <strain evidence="6 9">CECT 7753</strain>
    </source>
</reference>
<evidence type="ECO:0000256" key="1">
    <source>
        <dbReference type="ARBA" id="ARBA00001933"/>
    </source>
</evidence>
<dbReference type="GO" id="GO:0006567">
    <property type="term" value="P:L-threonine catabolic process"/>
    <property type="evidence" value="ECO:0007669"/>
    <property type="project" value="TreeGrafter"/>
</dbReference>
<evidence type="ECO:0000313" key="7">
    <source>
        <dbReference type="EMBL" id="QCP09912.1"/>
    </source>
</evidence>